<dbReference type="InterPro" id="IPR052566">
    <property type="entry name" value="Non-lysos_glucosylceramidase"/>
</dbReference>
<accession>A0A6P8H609</accession>
<dbReference type="OrthoDB" id="6019999at2759"/>
<dbReference type="InterPro" id="IPR008928">
    <property type="entry name" value="6-hairpin_glycosidase_sf"/>
</dbReference>
<dbReference type="AlphaFoldDB" id="A0A6P8H609"/>
<gene>
    <name evidence="4" type="primary">LOC116288218</name>
</gene>
<evidence type="ECO:0000259" key="2">
    <source>
        <dbReference type="Pfam" id="PF12215"/>
    </source>
</evidence>
<dbReference type="GeneID" id="116288218"/>
<dbReference type="SUPFAM" id="SSF48208">
    <property type="entry name" value="Six-hairpin glycosidases"/>
    <property type="match status" value="1"/>
</dbReference>
<dbReference type="RefSeq" id="XP_031550848.1">
    <property type="nucleotide sequence ID" value="XM_031694988.1"/>
</dbReference>
<dbReference type="KEGG" id="aten:116288218"/>
<reference evidence="4" key="1">
    <citation type="submission" date="2025-08" db="UniProtKB">
        <authorList>
            <consortium name="RefSeq"/>
        </authorList>
    </citation>
    <scope>IDENTIFICATION</scope>
    <source>
        <tissue evidence="4">Tentacle</tissue>
    </source>
</reference>
<proteinExistence type="predicted"/>
<sequence length="1023" mass="114546">MAKELDLHVHVCMYSPNDKNTVEKSLLLKENTSCKWSIIVLQLEQRLSLTSGSQWAFQYFDDEGDVIFGKTEEEWKEAINVSCEVHGGRNTLHISAFPMKSCSEKKDVEGNNKAGCCTKTCAADFCRPIPPLPPQYDSIPNKVTNLRQSEYKYGNEALRAVELPLGALGGGCIALAGDGGLRQWQVCNAVNHVGIAPDSFFAIRVDQGGASKAVALQSNTWYDQTGFVPSAYITDHVVPEASKKLLSEIPGIKTLEITAKYPIAEVDYLSSEVPIKVHLEAFSPTIPLDSKNSAIPVIVFNFTVTNEGSQDAKVSLLGSLQNIAGWDGVSDITDEVSNAGYGGNVNTLFQTSSMYGIDMCNPTLPEKTSPNGHVAIVVMTKDGDKLSTDLQYTAVVDMWKQFVGDGLSGQTQAGPSPAGKTWNGATSCTRTVPAKNTEVFTFFLSWFFPHRYVDWPQPGGINDPNSAFYIGNQYSKFWKDIKEVLIYTKENFDYLTSKTRDFRDSMFDATLPWQLIDSAAGRVSVLKSPTCMWHADGNFYAFEGCNTKSGCCPLNCTHVWNYEMALAKCYPDVERTMRKVDFAEQMTPHDVIPSRTVVPLLLRRIWTLWNNYSINPDSTSICVDGEIGTVLKTYREVKQGAPREWFDTYWPYVKRVMKRWMTELDNGQGLITGPQPNTYDCAIYGVNVYIGGYYLTALRAAEEMAKLQGEMDLATSYHDRFELGSAELDKKCFNGKWYIQIVDTEHPVNEVADSTWVDCLVGQWWAHALGLGYILKKENIKSTLMNVFERNHVDSFDPATQKPRAFLDQRDAGMQICVYPGSLPTSPLLYHSEAAWSGLEYEFAELCLYEGLPDIALKVLTDTRNKYDGTRRSPWNEIECGDHYSRPMASFLLFEIVSGQEWSFNKEDPSFVNLRFAPRICRTDFRGFFILGSCWGQYVQKGDELLKKGTVEISVRHGELKLSELHVRSRATKAVASLTGTTDSQPLNVQVSQNDQWLSMKIPQDSPFRKIKTGNSLVIELSD</sequence>
<dbReference type="InParanoid" id="A0A6P8H609"/>
<evidence type="ECO:0000259" key="1">
    <source>
        <dbReference type="Pfam" id="PF04685"/>
    </source>
</evidence>
<dbReference type="GO" id="GO:0005975">
    <property type="term" value="P:carbohydrate metabolic process"/>
    <property type="evidence" value="ECO:0007669"/>
    <property type="project" value="InterPro"/>
</dbReference>
<dbReference type="Proteomes" id="UP000515163">
    <property type="component" value="Unplaced"/>
</dbReference>
<dbReference type="PANTHER" id="PTHR12654:SF4">
    <property type="entry name" value="PB1 DOMAIN-CONTAINING PROTEIN"/>
    <property type="match status" value="1"/>
</dbReference>
<feature type="domain" description="Glycosyl-hydrolase family 116 N-terminal" evidence="2">
    <location>
        <begin position="164"/>
        <end position="492"/>
    </location>
</feature>
<organism evidence="3 4">
    <name type="scientific">Actinia tenebrosa</name>
    <name type="common">Australian red waratah sea anemone</name>
    <dbReference type="NCBI Taxonomy" id="6105"/>
    <lineage>
        <taxon>Eukaryota</taxon>
        <taxon>Metazoa</taxon>
        <taxon>Cnidaria</taxon>
        <taxon>Anthozoa</taxon>
        <taxon>Hexacorallia</taxon>
        <taxon>Actiniaria</taxon>
        <taxon>Actiniidae</taxon>
        <taxon>Actinia</taxon>
    </lineage>
</organism>
<dbReference type="InterPro" id="IPR024462">
    <property type="entry name" value="GH116_N"/>
</dbReference>
<dbReference type="GO" id="GO:0008422">
    <property type="term" value="F:beta-glucosidase activity"/>
    <property type="evidence" value="ECO:0007669"/>
    <property type="project" value="TreeGrafter"/>
</dbReference>
<keyword evidence="3" id="KW-1185">Reference proteome</keyword>
<dbReference type="Pfam" id="PF04685">
    <property type="entry name" value="DUF608"/>
    <property type="match status" value="1"/>
</dbReference>
<dbReference type="PANTHER" id="PTHR12654">
    <property type="entry name" value="BILE ACID BETA-GLUCOSIDASE-RELATED"/>
    <property type="match status" value="1"/>
</dbReference>
<feature type="domain" description="Glycosyl-hydrolase family 116 catalytic region" evidence="1">
    <location>
        <begin position="584"/>
        <end position="891"/>
    </location>
</feature>
<dbReference type="InterPro" id="IPR012341">
    <property type="entry name" value="6hp_glycosidase-like_sf"/>
</dbReference>
<dbReference type="InterPro" id="IPR006775">
    <property type="entry name" value="GH116_catalytic"/>
</dbReference>
<dbReference type="SUPFAM" id="SSF54277">
    <property type="entry name" value="CAD &amp; PB1 domains"/>
    <property type="match status" value="1"/>
</dbReference>
<dbReference type="Pfam" id="PF12215">
    <property type="entry name" value="Glyco_hydr_116N"/>
    <property type="match status" value="1"/>
</dbReference>
<evidence type="ECO:0000313" key="3">
    <source>
        <dbReference type="Proteomes" id="UP000515163"/>
    </source>
</evidence>
<evidence type="ECO:0000313" key="4">
    <source>
        <dbReference type="RefSeq" id="XP_031550848.1"/>
    </source>
</evidence>
<protein>
    <submittedName>
        <fullName evidence="4">Uncharacterized protein LOC116288218</fullName>
    </submittedName>
</protein>
<name>A0A6P8H609_ACTTE</name>
<dbReference type="Gene3D" id="1.50.10.10">
    <property type="match status" value="1"/>
</dbReference>